<name>E9HDU2_DAPPU</name>
<feature type="region of interest" description="Disordered" evidence="1">
    <location>
        <begin position="1"/>
        <end position="39"/>
    </location>
</feature>
<feature type="compositionally biased region" description="Gly residues" evidence="1">
    <location>
        <begin position="9"/>
        <end position="27"/>
    </location>
</feature>
<dbReference type="Proteomes" id="UP000000305">
    <property type="component" value="Unassembled WGS sequence"/>
</dbReference>
<evidence type="ECO:0000313" key="3">
    <source>
        <dbReference type="Proteomes" id="UP000000305"/>
    </source>
</evidence>
<keyword evidence="3" id="KW-1185">Reference proteome</keyword>
<feature type="region of interest" description="Disordered" evidence="1">
    <location>
        <begin position="62"/>
        <end position="81"/>
    </location>
</feature>
<dbReference type="HOGENOM" id="CLU_1867127_0_0_1"/>
<dbReference type="EMBL" id="GL732625">
    <property type="protein sequence ID" value="EFX70084.1"/>
    <property type="molecule type" value="Genomic_DNA"/>
</dbReference>
<dbReference type="AlphaFoldDB" id="E9HDU2"/>
<organism evidence="2 3">
    <name type="scientific">Daphnia pulex</name>
    <name type="common">Water flea</name>
    <dbReference type="NCBI Taxonomy" id="6669"/>
    <lineage>
        <taxon>Eukaryota</taxon>
        <taxon>Metazoa</taxon>
        <taxon>Ecdysozoa</taxon>
        <taxon>Arthropoda</taxon>
        <taxon>Crustacea</taxon>
        <taxon>Branchiopoda</taxon>
        <taxon>Diplostraca</taxon>
        <taxon>Cladocera</taxon>
        <taxon>Anomopoda</taxon>
        <taxon>Daphniidae</taxon>
        <taxon>Daphnia</taxon>
    </lineage>
</organism>
<protein>
    <submittedName>
        <fullName evidence="2">Uncharacterized protein</fullName>
    </submittedName>
</protein>
<reference evidence="2 3" key="1">
    <citation type="journal article" date="2011" name="Science">
        <title>The ecoresponsive genome of Daphnia pulex.</title>
        <authorList>
            <person name="Colbourne J.K."/>
            <person name="Pfrender M.E."/>
            <person name="Gilbert D."/>
            <person name="Thomas W.K."/>
            <person name="Tucker A."/>
            <person name="Oakley T.H."/>
            <person name="Tokishita S."/>
            <person name="Aerts A."/>
            <person name="Arnold G.J."/>
            <person name="Basu M.K."/>
            <person name="Bauer D.J."/>
            <person name="Caceres C.E."/>
            <person name="Carmel L."/>
            <person name="Casola C."/>
            <person name="Choi J.H."/>
            <person name="Detter J.C."/>
            <person name="Dong Q."/>
            <person name="Dusheyko S."/>
            <person name="Eads B.D."/>
            <person name="Frohlich T."/>
            <person name="Geiler-Samerotte K.A."/>
            <person name="Gerlach D."/>
            <person name="Hatcher P."/>
            <person name="Jogdeo S."/>
            <person name="Krijgsveld J."/>
            <person name="Kriventseva E.V."/>
            <person name="Kultz D."/>
            <person name="Laforsch C."/>
            <person name="Lindquist E."/>
            <person name="Lopez J."/>
            <person name="Manak J.R."/>
            <person name="Muller J."/>
            <person name="Pangilinan J."/>
            <person name="Patwardhan R.P."/>
            <person name="Pitluck S."/>
            <person name="Pritham E.J."/>
            <person name="Rechtsteiner A."/>
            <person name="Rho M."/>
            <person name="Rogozin I.B."/>
            <person name="Sakarya O."/>
            <person name="Salamov A."/>
            <person name="Schaack S."/>
            <person name="Shapiro H."/>
            <person name="Shiga Y."/>
            <person name="Skalitzky C."/>
            <person name="Smith Z."/>
            <person name="Souvorov A."/>
            <person name="Sung W."/>
            <person name="Tang Z."/>
            <person name="Tsuchiya D."/>
            <person name="Tu H."/>
            <person name="Vos H."/>
            <person name="Wang M."/>
            <person name="Wolf Y.I."/>
            <person name="Yamagata H."/>
            <person name="Yamada T."/>
            <person name="Ye Y."/>
            <person name="Shaw J.R."/>
            <person name="Andrews J."/>
            <person name="Crease T.J."/>
            <person name="Tang H."/>
            <person name="Lucas S.M."/>
            <person name="Robertson H.M."/>
            <person name="Bork P."/>
            <person name="Koonin E.V."/>
            <person name="Zdobnov E.M."/>
            <person name="Grigoriev I.V."/>
            <person name="Lynch M."/>
            <person name="Boore J.L."/>
        </authorList>
    </citation>
    <scope>NUCLEOTIDE SEQUENCE [LARGE SCALE GENOMIC DNA]</scope>
</reference>
<evidence type="ECO:0000256" key="1">
    <source>
        <dbReference type="SAM" id="MobiDB-lite"/>
    </source>
</evidence>
<dbReference type="KEGG" id="dpx:DAPPUDRAFT_113021"/>
<gene>
    <name evidence="2" type="ORF">DAPPUDRAFT_113021</name>
</gene>
<accession>E9HDU2</accession>
<proteinExistence type="predicted"/>
<sequence>MAAVVSQGWSGGSGGGGQNPGGSGGGADEPTHWRCPYFNRPNMHGRISPTAAVAATAAAATNHSAATASIHSPAATTTHSTANYPANIPPIIRDDAAHFVEASLSSINSPMEWHNITPPAPRCENCSCLCPFSQGGN</sequence>
<dbReference type="InParanoid" id="E9HDU2"/>
<evidence type="ECO:0000313" key="2">
    <source>
        <dbReference type="EMBL" id="EFX70084.1"/>
    </source>
</evidence>